<dbReference type="AlphaFoldDB" id="A0A0F9YQ30"/>
<proteinExistence type="predicted"/>
<dbReference type="GeneID" id="36320659"/>
<name>A0A0F9YQ30_9MICR</name>
<accession>A0A0F9YQ30</accession>
<dbReference type="RefSeq" id="XP_024330509.1">
    <property type="nucleotide sequence ID" value="XM_024475712.1"/>
</dbReference>
<evidence type="ECO:0000313" key="1">
    <source>
        <dbReference type="EMBL" id="KKO74767.1"/>
    </source>
</evidence>
<dbReference type="VEuPathDB" id="MicrosporidiaDB:AAJ76_460008950"/>
<dbReference type="Proteomes" id="UP000034350">
    <property type="component" value="Unassembled WGS sequence"/>
</dbReference>
<dbReference type="EMBL" id="JPQZ01000046">
    <property type="protein sequence ID" value="KKO74767.1"/>
    <property type="molecule type" value="Genomic_DNA"/>
</dbReference>
<keyword evidence="2" id="KW-1185">Reference proteome</keyword>
<reference evidence="1 2" key="1">
    <citation type="journal article" date="2015" name="Environ. Microbiol.">
        <title>Genome analyses suggest the presence of polyploidy and recent human-driven expansions in eight global populations of the honeybee pathogen Nosema ceranae.</title>
        <authorList>
            <person name="Pelin A."/>
            <person name="Selman M."/>
            <person name="Aris-Brosou S."/>
            <person name="Farinelli L."/>
            <person name="Corradi N."/>
        </authorList>
    </citation>
    <scope>NUCLEOTIDE SEQUENCE [LARGE SCALE GENOMIC DNA]</scope>
    <source>
        <strain evidence="1 2">PA08 1199</strain>
    </source>
</reference>
<organism evidence="1 2">
    <name type="scientific">Vairimorpha ceranae</name>
    <dbReference type="NCBI Taxonomy" id="40302"/>
    <lineage>
        <taxon>Eukaryota</taxon>
        <taxon>Fungi</taxon>
        <taxon>Fungi incertae sedis</taxon>
        <taxon>Microsporidia</taxon>
        <taxon>Nosematidae</taxon>
        <taxon>Vairimorpha</taxon>
    </lineage>
</organism>
<gene>
    <name evidence="1" type="ORF">AAJ76_460008950</name>
</gene>
<comment type="caution">
    <text evidence="1">The sequence shown here is derived from an EMBL/GenBank/DDBJ whole genome shotgun (WGS) entry which is preliminary data.</text>
</comment>
<sequence>MFYPNNYKFSYVFAVSTTFFLSFKIPKNKPSRIFFIINKVL</sequence>
<protein>
    <submittedName>
        <fullName evidence="1">Uncharacterized protein</fullName>
    </submittedName>
</protein>
<evidence type="ECO:0000313" key="2">
    <source>
        <dbReference type="Proteomes" id="UP000034350"/>
    </source>
</evidence>